<comment type="caution">
    <text evidence="1">The sequence shown here is derived from an EMBL/GenBank/DDBJ whole genome shotgun (WGS) entry which is preliminary data.</text>
</comment>
<evidence type="ECO:0000313" key="2">
    <source>
        <dbReference type="Proteomes" id="UP001302812"/>
    </source>
</evidence>
<dbReference type="EMBL" id="MU853342">
    <property type="protein sequence ID" value="KAK4112435.1"/>
    <property type="molecule type" value="Genomic_DNA"/>
</dbReference>
<dbReference type="AlphaFoldDB" id="A0AAN6TE59"/>
<sequence>MGTTSSPVRRCSARFGMRERVEGKERWVDAGRGSRAFYQMEWLPCIVQYRRRQAGTKTHTNDTTHSLHHAVGEVECTRTFIGRSGCAGSRGPDCCPWTASIGYRYLGPAHSTAVSSKTSAENRRDAHGRCNIEHSMCAISLPQWYTSDATGAWNHPQTVKRCLTLGIGDLLGVRSVHRRKQKKVKAFPRGLVLLFLGQSHHRCPRHLAERFQASLPKRNFDPC</sequence>
<proteinExistence type="predicted"/>
<dbReference type="RefSeq" id="XP_064670005.1">
    <property type="nucleotide sequence ID" value="XM_064819391.1"/>
</dbReference>
<name>A0AAN6TE59_9PEZI</name>
<accession>A0AAN6TE59</accession>
<keyword evidence="2" id="KW-1185">Reference proteome</keyword>
<protein>
    <submittedName>
        <fullName evidence="1">Uncharacterized protein</fullName>
    </submittedName>
</protein>
<evidence type="ECO:0000313" key="1">
    <source>
        <dbReference type="EMBL" id="KAK4112435.1"/>
    </source>
</evidence>
<reference evidence="1" key="1">
    <citation type="journal article" date="2023" name="Mol. Phylogenet. Evol.">
        <title>Genome-scale phylogeny and comparative genomics of the fungal order Sordariales.</title>
        <authorList>
            <person name="Hensen N."/>
            <person name="Bonometti L."/>
            <person name="Westerberg I."/>
            <person name="Brannstrom I.O."/>
            <person name="Guillou S."/>
            <person name="Cros-Aarteil S."/>
            <person name="Calhoun S."/>
            <person name="Haridas S."/>
            <person name="Kuo A."/>
            <person name="Mondo S."/>
            <person name="Pangilinan J."/>
            <person name="Riley R."/>
            <person name="LaButti K."/>
            <person name="Andreopoulos B."/>
            <person name="Lipzen A."/>
            <person name="Chen C."/>
            <person name="Yan M."/>
            <person name="Daum C."/>
            <person name="Ng V."/>
            <person name="Clum A."/>
            <person name="Steindorff A."/>
            <person name="Ohm R.A."/>
            <person name="Martin F."/>
            <person name="Silar P."/>
            <person name="Natvig D.O."/>
            <person name="Lalanne C."/>
            <person name="Gautier V."/>
            <person name="Ament-Velasquez S.L."/>
            <person name="Kruys A."/>
            <person name="Hutchinson M.I."/>
            <person name="Powell A.J."/>
            <person name="Barry K."/>
            <person name="Miller A.N."/>
            <person name="Grigoriev I.V."/>
            <person name="Debuchy R."/>
            <person name="Gladieux P."/>
            <person name="Hiltunen Thoren M."/>
            <person name="Johannesson H."/>
        </authorList>
    </citation>
    <scope>NUCLEOTIDE SEQUENCE</scope>
    <source>
        <strain evidence="1">CBS 508.74</strain>
    </source>
</reference>
<dbReference type="GeneID" id="89943517"/>
<reference evidence="1" key="2">
    <citation type="submission" date="2023-05" db="EMBL/GenBank/DDBJ databases">
        <authorList>
            <consortium name="Lawrence Berkeley National Laboratory"/>
            <person name="Steindorff A."/>
            <person name="Hensen N."/>
            <person name="Bonometti L."/>
            <person name="Westerberg I."/>
            <person name="Brannstrom I.O."/>
            <person name="Guillou S."/>
            <person name="Cros-Aarteil S."/>
            <person name="Calhoun S."/>
            <person name="Haridas S."/>
            <person name="Kuo A."/>
            <person name="Mondo S."/>
            <person name="Pangilinan J."/>
            <person name="Riley R."/>
            <person name="Labutti K."/>
            <person name="Andreopoulos B."/>
            <person name="Lipzen A."/>
            <person name="Chen C."/>
            <person name="Yanf M."/>
            <person name="Daum C."/>
            <person name="Ng V."/>
            <person name="Clum A."/>
            <person name="Ohm R."/>
            <person name="Martin F."/>
            <person name="Silar P."/>
            <person name="Natvig D."/>
            <person name="Lalanne C."/>
            <person name="Gautier V."/>
            <person name="Ament-Velasquez S.L."/>
            <person name="Kruys A."/>
            <person name="Hutchinson M.I."/>
            <person name="Powell A.J."/>
            <person name="Barry K."/>
            <person name="Miller A.N."/>
            <person name="Grigoriev I.V."/>
            <person name="Debuchy R."/>
            <person name="Gladieux P."/>
            <person name="Thoren M.H."/>
            <person name="Johannesson H."/>
        </authorList>
    </citation>
    <scope>NUCLEOTIDE SEQUENCE</scope>
    <source>
        <strain evidence="1">CBS 508.74</strain>
    </source>
</reference>
<dbReference type="Proteomes" id="UP001302812">
    <property type="component" value="Unassembled WGS sequence"/>
</dbReference>
<gene>
    <name evidence="1" type="ORF">N656DRAFT_89995</name>
</gene>
<organism evidence="1 2">
    <name type="scientific">Canariomyces notabilis</name>
    <dbReference type="NCBI Taxonomy" id="2074819"/>
    <lineage>
        <taxon>Eukaryota</taxon>
        <taxon>Fungi</taxon>
        <taxon>Dikarya</taxon>
        <taxon>Ascomycota</taxon>
        <taxon>Pezizomycotina</taxon>
        <taxon>Sordariomycetes</taxon>
        <taxon>Sordariomycetidae</taxon>
        <taxon>Sordariales</taxon>
        <taxon>Chaetomiaceae</taxon>
        <taxon>Canariomyces</taxon>
    </lineage>
</organism>